<protein>
    <recommendedName>
        <fullName evidence="4">WXG100 family type VII secretion target</fullName>
    </recommendedName>
</protein>
<comment type="caution">
    <text evidence="2">The sequence shown here is derived from an EMBL/GenBank/DDBJ whole genome shotgun (WGS) entry which is preliminary data.</text>
</comment>
<feature type="compositionally biased region" description="Basic and acidic residues" evidence="1">
    <location>
        <begin position="371"/>
        <end position="398"/>
    </location>
</feature>
<evidence type="ECO:0000256" key="1">
    <source>
        <dbReference type="SAM" id="MobiDB-lite"/>
    </source>
</evidence>
<evidence type="ECO:0000313" key="2">
    <source>
        <dbReference type="EMBL" id="MDM7884136.1"/>
    </source>
</evidence>
<feature type="region of interest" description="Disordered" evidence="1">
    <location>
        <begin position="356"/>
        <end position="405"/>
    </location>
</feature>
<evidence type="ECO:0000313" key="3">
    <source>
        <dbReference type="Proteomes" id="UP001237823"/>
    </source>
</evidence>
<dbReference type="RefSeq" id="WP_289457667.1">
    <property type="nucleotide sequence ID" value="NZ_JAUCML010000002.1"/>
</dbReference>
<dbReference type="Proteomes" id="UP001237823">
    <property type="component" value="Unassembled WGS sequence"/>
</dbReference>
<reference evidence="2 3" key="1">
    <citation type="submission" date="2023-06" db="EMBL/GenBank/DDBJ databases">
        <authorList>
            <person name="Feng G."/>
            <person name="Li J."/>
            <person name="Zhu H."/>
        </authorList>
    </citation>
    <scope>NUCLEOTIDE SEQUENCE [LARGE SCALE GENOMIC DNA]</scope>
    <source>
        <strain evidence="2 3">RHCKG23</strain>
    </source>
</reference>
<gene>
    <name evidence="2" type="ORF">QUG92_03380</name>
</gene>
<evidence type="ECO:0008006" key="4">
    <source>
        <dbReference type="Google" id="ProtNLM"/>
    </source>
</evidence>
<dbReference type="EMBL" id="JAUCML010000002">
    <property type="protein sequence ID" value="MDM7884136.1"/>
    <property type="molecule type" value="Genomic_DNA"/>
</dbReference>
<keyword evidence="3" id="KW-1185">Reference proteome</keyword>
<organism evidence="2 3">
    <name type="scientific">Curtobacterium citri</name>
    <dbReference type="NCBI Taxonomy" id="3055139"/>
    <lineage>
        <taxon>Bacteria</taxon>
        <taxon>Bacillati</taxon>
        <taxon>Actinomycetota</taxon>
        <taxon>Actinomycetes</taxon>
        <taxon>Micrococcales</taxon>
        <taxon>Microbacteriaceae</taxon>
        <taxon>Curtobacterium</taxon>
    </lineage>
</organism>
<sequence>MTAGLLDEIRLDMAAVVAAAGVASTAGERVRTAAANGDRSWAAVPSVFAMPGVSEAMPAMTRRSSDAADGLADSVTALHRLLDTASFEFADLRSRRTALVERIASFTGGIGDAVAQHDASLADPPSAATPWRQVPGLAAEDAALRSAADAWNEQWREWQRDLASRIGRIDGGDSTDGLATDETDVRNASLVAPMPLPGFPSTPFQFPWPWLGAAGGTAAGAGSAAAGLSALELLGILFGLSGDTAKQTPADAMRQRMAQADRDAWAWTHDPLTGKPREVAGGAGIMTDVIGPMTGPEANEHIRSIGRPGKTEPHREVDTPEEVVAAWRDLSRGGKLVTGTARDRIQVVLPDGTRVQYRRDSGTGGPVVEVHNPKSSEWDNVKVHLPERVDRPGPHDLPDDALPEG</sequence>
<name>A0ABT7T3H7_9MICO</name>
<accession>A0ABT7T3H7</accession>
<proteinExistence type="predicted"/>